<feature type="compositionally biased region" description="Polar residues" evidence="1">
    <location>
        <begin position="60"/>
        <end position="73"/>
    </location>
</feature>
<reference evidence="2 3" key="1">
    <citation type="journal article" date="2019" name="New Phytol.">
        <title>Comparative genomics reveals unique wood-decay strategies and fruiting body development in the Schizophyllaceae.</title>
        <authorList>
            <person name="Almasi E."/>
            <person name="Sahu N."/>
            <person name="Krizsan K."/>
            <person name="Balint B."/>
            <person name="Kovacs G.M."/>
            <person name="Kiss B."/>
            <person name="Cseklye J."/>
            <person name="Drula E."/>
            <person name="Henrissat B."/>
            <person name="Nagy I."/>
            <person name="Chovatia M."/>
            <person name="Adam C."/>
            <person name="LaButti K."/>
            <person name="Lipzen A."/>
            <person name="Riley R."/>
            <person name="Grigoriev I.V."/>
            <person name="Nagy L.G."/>
        </authorList>
    </citation>
    <scope>NUCLEOTIDE SEQUENCE [LARGE SCALE GENOMIC DNA]</scope>
    <source>
        <strain evidence="2 3">NL-1724</strain>
    </source>
</reference>
<keyword evidence="3" id="KW-1185">Reference proteome</keyword>
<dbReference type="EMBL" id="VDMD01000023">
    <property type="protein sequence ID" value="TRM60135.1"/>
    <property type="molecule type" value="Genomic_DNA"/>
</dbReference>
<dbReference type="AlphaFoldDB" id="A0A550C5R9"/>
<feature type="region of interest" description="Disordered" evidence="1">
    <location>
        <begin position="57"/>
        <end position="82"/>
    </location>
</feature>
<name>A0A550C5R9_9AGAR</name>
<gene>
    <name evidence="2" type="ORF">BD626DRAFT_505622</name>
</gene>
<sequence length="82" mass="8918">MAAIYVQRFRLSNYIEIQAGISDQVSGVDSTASAQRSTSTLDIARGGSVRPALRRCMRQKCSSPPRGSNSQPSDVAWPFQTV</sequence>
<accession>A0A550C5R9</accession>
<comment type="caution">
    <text evidence="2">The sequence shown here is derived from an EMBL/GenBank/DDBJ whole genome shotgun (WGS) entry which is preliminary data.</text>
</comment>
<evidence type="ECO:0000313" key="3">
    <source>
        <dbReference type="Proteomes" id="UP000320762"/>
    </source>
</evidence>
<organism evidence="2 3">
    <name type="scientific">Schizophyllum amplum</name>
    <dbReference type="NCBI Taxonomy" id="97359"/>
    <lineage>
        <taxon>Eukaryota</taxon>
        <taxon>Fungi</taxon>
        <taxon>Dikarya</taxon>
        <taxon>Basidiomycota</taxon>
        <taxon>Agaricomycotina</taxon>
        <taxon>Agaricomycetes</taxon>
        <taxon>Agaricomycetidae</taxon>
        <taxon>Agaricales</taxon>
        <taxon>Schizophyllaceae</taxon>
        <taxon>Schizophyllum</taxon>
    </lineage>
</organism>
<evidence type="ECO:0000313" key="2">
    <source>
        <dbReference type="EMBL" id="TRM60135.1"/>
    </source>
</evidence>
<proteinExistence type="predicted"/>
<dbReference type="Proteomes" id="UP000320762">
    <property type="component" value="Unassembled WGS sequence"/>
</dbReference>
<evidence type="ECO:0000256" key="1">
    <source>
        <dbReference type="SAM" id="MobiDB-lite"/>
    </source>
</evidence>
<protein>
    <submittedName>
        <fullName evidence="2">Uncharacterized protein</fullName>
    </submittedName>
</protein>